<dbReference type="EMBL" id="QWEI01000010">
    <property type="protein sequence ID" value="RHW33446.1"/>
    <property type="molecule type" value="Genomic_DNA"/>
</dbReference>
<dbReference type="OrthoDB" id="2404954at2"/>
<dbReference type="PANTHER" id="PTHR42756:SF1">
    <property type="entry name" value="TRANSCRIPTIONAL REPRESSOR OF EMRAB OPERON"/>
    <property type="match status" value="1"/>
</dbReference>
<dbReference type="GO" id="GO:0003677">
    <property type="term" value="F:DNA binding"/>
    <property type="evidence" value="ECO:0007669"/>
    <property type="project" value="UniProtKB-KW"/>
</dbReference>
<comment type="caution">
    <text evidence="5">The sequence shown here is derived from an EMBL/GenBank/DDBJ whole genome shotgun (WGS) entry which is preliminary data.</text>
</comment>
<keyword evidence="3" id="KW-0804">Transcription</keyword>
<dbReference type="Gene3D" id="1.10.10.10">
    <property type="entry name" value="Winged helix-like DNA-binding domain superfamily/Winged helix DNA-binding domain"/>
    <property type="match status" value="1"/>
</dbReference>
<keyword evidence="6" id="KW-1185">Reference proteome</keyword>
<evidence type="ECO:0000259" key="4">
    <source>
        <dbReference type="SMART" id="SM00347"/>
    </source>
</evidence>
<dbReference type="Pfam" id="PF01047">
    <property type="entry name" value="MarR"/>
    <property type="match status" value="1"/>
</dbReference>
<evidence type="ECO:0000313" key="6">
    <source>
        <dbReference type="Proteomes" id="UP000265692"/>
    </source>
</evidence>
<reference evidence="5 6" key="1">
    <citation type="submission" date="2018-08" db="EMBL/GenBank/DDBJ databases">
        <title>Lysinibacillus sp. YLB-03 draft genome sequence.</title>
        <authorList>
            <person name="Yu L."/>
        </authorList>
    </citation>
    <scope>NUCLEOTIDE SEQUENCE [LARGE SCALE GENOMIC DNA]</scope>
    <source>
        <strain evidence="5 6">YLB-03</strain>
    </source>
</reference>
<name>A0A396S7M2_9BACL</name>
<dbReference type="GO" id="GO:0003700">
    <property type="term" value="F:DNA-binding transcription factor activity"/>
    <property type="evidence" value="ECO:0007669"/>
    <property type="project" value="InterPro"/>
</dbReference>
<dbReference type="PANTHER" id="PTHR42756">
    <property type="entry name" value="TRANSCRIPTIONAL REGULATOR, MARR"/>
    <property type="match status" value="1"/>
</dbReference>
<evidence type="ECO:0000313" key="5">
    <source>
        <dbReference type="EMBL" id="RHW33446.1"/>
    </source>
</evidence>
<evidence type="ECO:0000256" key="2">
    <source>
        <dbReference type="ARBA" id="ARBA00023125"/>
    </source>
</evidence>
<accession>A0A396S7M2</accession>
<dbReference type="InterPro" id="IPR000835">
    <property type="entry name" value="HTH_MarR-typ"/>
</dbReference>
<keyword evidence="1" id="KW-0805">Transcription regulation</keyword>
<proteinExistence type="predicted"/>
<dbReference type="AlphaFoldDB" id="A0A396S7M2"/>
<dbReference type="InterPro" id="IPR036388">
    <property type="entry name" value="WH-like_DNA-bd_sf"/>
</dbReference>
<dbReference type="SUPFAM" id="SSF46785">
    <property type="entry name" value="Winged helix' DNA-binding domain"/>
    <property type="match status" value="1"/>
</dbReference>
<protein>
    <submittedName>
        <fullName evidence="5">MarR family transcriptional regulator</fullName>
    </submittedName>
</protein>
<dbReference type="SMART" id="SM00347">
    <property type="entry name" value="HTH_MARR"/>
    <property type="match status" value="1"/>
</dbReference>
<feature type="domain" description="HTH marR-type" evidence="4">
    <location>
        <begin position="29"/>
        <end position="128"/>
    </location>
</feature>
<keyword evidence="2" id="KW-0238">DNA-binding</keyword>
<gene>
    <name evidence="5" type="ORF">D1B33_15485</name>
</gene>
<evidence type="ECO:0000256" key="3">
    <source>
        <dbReference type="ARBA" id="ARBA00023163"/>
    </source>
</evidence>
<dbReference type="Proteomes" id="UP000265692">
    <property type="component" value="Unassembled WGS sequence"/>
</dbReference>
<evidence type="ECO:0000256" key="1">
    <source>
        <dbReference type="ARBA" id="ARBA00023015"/>
    </source>
</evidence>
<sequence length="141" mass="16457">MIKVEQLDLFDLISERHNKVRRLLEEKWNESSDITISNSEWFILAKISGGTHPTIASLAKEVQISRQATHKFIKKLETKGIVEMFYKHNNRDKFIQLTELGEMCVNKYLLLKKEVEEGISERVGKEQLTQLKNLLKSDWGL</sequence>
<dbReference type="InterPro" id="IPR036390">
    <property type="entry name" value="WH_DNA-bd_sf"/>
</dbReference>
<dbReference type="RefSeq" id="WP_118877309.1">
    <property type="nucleotide sequence ID" value="NZ_QWEI01000010.1"/>
</dbReference>
<organism evidence="5 6">
    <name type="scientific">Ureibacillus yapensis</name>
    <dbReference type="NCBI Taxonomy" id="2304605"/>
    <lineage>
        <taxon>Bacteria</taxon>
        <taxon>Bacillati</taxon>
        <taxon>Bacillota</taxon>
        <taxon>Bacilli</taxon>
        <taxon>Bacillales</taxon>
        <taxon>Caryophanaceae</taxon>
        <taxon>Ureibacillus</taxon>
    </lineage>
</organism>